<dbReference type="EMBL" id="PFQB01000055">
    <property type="protein sequence ID" value="PJA14305.1"/>
    <property type="molecule type" value="Genomic_DNA"/>
</dbReference>
<organism evidence="4 5">
    <name type="scientific">Candidatus Dojkabacteria bacterium CG_4_10_14_0_2_um_filter_Dojkabacteria_WS6_41_15</name>
    <dbReference type="NCBI Taxonomy" id="2014249"/>
    <lineage>
        <taxon>Bacteria</taxon>
        <taxon>Candidatus Dojkabacteria</taxon>
    </lineage>
</organism>
<accession>A0A2M7W265</accession>
<dbReference type="PANTHER" id="PTHR43037">
    <property type="entry name" value="UNNAMED PRODUCT-RELATED"/>
    <property type="match status" value="1"/>
</dbReference>
<evidence type="ECO:0000259" key="3">
    <source>
        <dbReference type="Pfam" id="PF02230"/>
    </source>
</evidence>
<gene>
    <name evidence="4" type="ORF">COX64_02310</name>
</gene>
<dbReference type="InterPro" id="IPR003140">
    <property type="entry name" value="PLipase/COase/thioEstase"/>
</dbReference>
<evidence type="ECO:0000256" key="1">
    <source>
        <dbReference type="ARBA" id="ARBA00022729"/>
    </source>
</evidence>
<dbReference type="InterPro" id="IPR029058">
    <property type="entry name" value="AB_hydrolase_fold"/>
</dbReference>
<comment type="caution">
    <text evidence="4">The sequence shown here is derived from an EMBL/GenBank/DDBJ whole genome shotgun (WGS) entry which is preliminary data.</text>
</comment>
<feature type="domain" description="Phospholipase/carboxylesterase/thioesterase" evidence="3">
    <location>
        <begin position="147"/>
        <end position="277"/>
    </location>
</feature>
<evidence type="ECO:0000256" key="2">
    <source>
        <dbReference type="ARBA" id="ARBA00022801"/>
    </source>
</evidence>
<dbReference type="SUPFAM" id="SSF53474">
    <property type="entry name" value="alpha/beta-Hydrolases"/>
    <property type="match status" value="1"/>
</dbReference>
<keyword evidence="1" id="KW-0732">Signal</keyword>
<reference evidence="5" key="1">
    <citation type="submission" date="2017-09" db="EMBL/GenBank/DDBJ databases">
        <title>Depth-based differentiation of microbial function through sediment-hosted aquifers and enrichment of novel symbionts in the deep terrestrial subsurface.</title>
        <authorList>
            <person name="Probst A.J."/>
            <person name="Ladd B."/>
            <person name="Jarett J.K."/>
            <person name="Geller-Mcgrath D.E."/>
            <person name="Sieber C.M.K."/>
            <person name="Emerson J.B."/>
            <person name="Anantharaman K."/>
            <person name="Thomas B.C."/>
            <person name="Malmstrom R."/>
            <person name="Stieglmeier M."/>
            <person name="Klingl A."/>
            <person name="Woyke T."/>
            <person name="Ryan C.M."/>
            <person name="Banfield J.F."/>
        </authorList>
    </citation>
    <scope>NUCLEOTIDE SEQUENCE [LARGE SCALE GENOMIC DNA]</scope>
</reference>
<name>A0A2M7W265_9BACT</name>
<proteinExistence type="predicted"/>
<protein>
    <recommendedName>
        <fullName evidence="3">Phospholipase/carboxylesterase/thioesterase domain-containing protein</fullName>
    </recommendedName>
</protein>
<dbReference type="GO" id="GO:0016787">
    <property type="term" value="F:hydrolase activity"/>
    <property type="evidence" value="ECO:0007669"/>
    <property type="project" value="UniProtKB-KW"/>
</dbReference>
<dbReference type="Proteomes" id="UP000228952">
    <property type="component" value="Unassembled WGS sequence"/>
</dbReference>
<evidence type="ECO:0000313" key="4">
    <source>
        <dbReference type="EMBL" id="PJA14305.1"/>
    </source>
</evidence>
<dbReference type="InterPro" id="IPR050955">
    <property type="entry name" value="Plant_Biomass_Hydrol_Est"/>
</dbReference>
<evidence type="ECO:0000313" key="5">
    <source>
        <dbReference type="Proteomes" id="UP000228952"/>
    </source>
</evidence>
<dbReference type="PANTHER" id="PTHR43037:SF5">
    <property type="entry name" value="FERULOYL ESTERASE"/>
    <property type="match status" value="1"/>
</dbReference>
<dbReference type="Gene3D" id="3.40.50.1820">
    <property type="entry name" value="alpha/beta hydrolase"/>
    <property type="match status" value="1"/>
</dbReference>
<dbReference type="AlphaFoldDB" id="A0A2M7W265"/>
<keyword evidence="2" id="KW-0378">Hydrolase</keyword>
<dbReference type="Pfam" id="PF02230">
    <property type="entry name" value="Abhydrolase_2"/>
    <property type="match status" value="1"/>
</dbReference>
<sequence length="282" mass="31850">MRIIKWLAVFLCLICIGIGINSYFTAEANKAEDKQLTVTATPEITPIPTTVAPTPILIDYSGTSHIGGEHYIELSPKIGTEQGYVAFPKTVDEANPPAIVVYYHGSAQKITTNFIEDVMKNMRKYGEYFANRNIAFVASNQHGDNWGNKVAVEDTQALVAWVRKRYVTSPTIYVLGFSMGGMPAMRHVIMYPKEVSRIALLAPAQQVETYTAAQIKMFRNVPLKVWHGTADVNVPYWVTEELQTYFKKNNTPVVVVTLKGKVHWDVDTEYMKDVYEWFLLTN</sequence>